<comment type="caution">
    <text evidence="1">The sequence shown here is derived from an EMBL/GenBank/DDBJ whole genome shotgun (WGS) entry which is preliminary data.</text>
</comment>
<evidence type="ECO:0000313" key="1">
    <source>
        <dbReference type="EMBL" id="KAI8440150.1"/>
    </source>
</evidence>
<protein>
    <submittedName>
        <fullName evidence="1">Uncharacterized protein</fullName>
    </submittedName>
</protein>
<dbReference type="Proteomes" id="UP001064048">
    <property type="component" value="Chromosome 2"/>
</dbReference>
<reference evidence="1 2" key="1">
    <citation type="journal article" date="2022" name="Genome Biol. Evol.">
        <title>The Spruce Budworm Genome: Reconstructing the Evolutionary History of Antifreeze Proteins.</title>
        <authorList>
            <person name="Beliveau C."/>
            <person name="Gagne P."/>
            <person name="Picq S."/>
            <person name="Vernygora O."/>
            <person name="Keeling C.I."/>
            <person name="Pinkney K."/>
            <person name="Doucet D."/>
            <person name="Wen F."/>
            <person name="Johnston J.S."/>
            <person name="Maaroufi H."/>
            <person name="Boyle B."/>
            <person name="Laroche J."/>
            <person name="Dewar K."/>
            <person name="Juretic N."/>
            <person name="Blackburn G."/>
            <person name="Nisole A."/>
            <person name="Brunet B."/>
            <person name="Brandao M."/>
            <person name="Lumley L."/>
            <person name="Duan J."/>
            <person name="Quan G."/>
            <person name="Lucarotti C.J."/>
            <person name="Roe A.D."/>
            <person name="Sperling F.A.H."/>
            <person name="Levesque R.C."/>
            <person name="Cusson M."/>
        </authorList>
    </citation>
    <scope>NUCLEOTIDE SEQUENCE [LARGE SCALE GENOMIC DNA]</scope>
    <source>
        <strain evidence="1">Glfc:IPQL:Cfum</strain>
    </source>
</reference>
<evidence type="ECO:0000313" key="2">
    <source>
        <dbReference type="Proteomes" id="UP001064048"/>
    </source>
</evidence>
<proteinExistence type="predicted"/>
<name>A0ACC0KV36_CHOFU</name>
<keyword evidence="2" id="KW-1185">Reference proteome</keyword>
<organism evidence="1 2">
    <name type="scientific">Choristoneura fumiferana</name>
    <name type="common">Spruce budworm moth</name>
    <name type="synonym">Archips fumiferana</name>
    <dbReference type="NCBI Taxonomy" id="7141"/>
    <lineage>
        <taxon>Eukaryota</taxon>
        <taxon>Metazoa</taxon>
        <taxon>Ecdysozoa</taxon>
        <taxon>Arthropoda</taxon>
        <taxon>Hexapoda</taxon>
        <taxon>Insecta</taxon>
        <taxon>Pterygota</taxon>
        <taxon>Neoptera</taxon>
        <taxon>Endopterygota</taxon>
        <taxon>Lepidoptera</taxon>
        <taxon>Glossata</taxon>
        <taxon>Ditrysia</taxon>
        <taxon>Tortricoidea</taxon>
        <taxon>Tortricidae</taxon>
        <taxon>Tortricinae</taxon>
        <taxon>Choristoneura</taxon>
    </lineage>
</organism>
<gene>
    <name evidence="1" type="ORF">MSG28_001546</name>
</gene>
<sequence>MVAVTLAARAHRKGATRRRKCPRPVTCHTRFDAWTRHTNKRTCNQRGQHRNHTRRTNGTHFTSPNLSIKHISVAATWRVLHARSLKDPRTHEKSNRVSSCDQCAVHNDSPEILFKRHRRVRCSKTRNPCPSATGRLPTYVTIQRMPSEPGEDVICRVRESRLAPPRLRPARYRKHVGAVKLLKLDFISLEFNLKCDHRRRSATSIISGRLTVPPERGRGEQFTICVAQIAKLKWQWAGHIARRTDGRWGQKVLEWRPRTGRRAVGRPPTRWSLVKIAGSRWMRKAQDRSEWRALGRPMSSSERLSADMMMMMMNHRHAS</sequence>
<dbReference type="EMBL" id="CM046102">
    <property type="protein sequence ID" value="KAI8440150.1"/>
    <property type="molecule type" value="Genomic_DNA"/>
</dbReference>
<accession>A0ACC0KV36</accession>